<organism evidence="15">
    <name type="scientific">uncultured beta proteobacterium HF0130_04F21</name>
    <dbReference type="NCBI Taxonomy" id="710819"/>
    <lineage>
        <taxon>Bacteria</taxon>
        <taxon>Pseudomonadati</taxon>
        <taxon>Pseudomonadota</taxon>
        <taxon>Betaproteobacteria</taxon>
        <taxon>Nitrosomonadales</taxon>
        <taxon>Nitrosomonadaceae</taxon>
        <taxon>environmental samples</taxon>
    </lineage>
</organism>
<feature type="active site" evidence="12">
    <location>
        <position position="270"/>
    </location>
</feature>
<dbReference type="Pfam" id="PF01467">
    <property type="entry name" value="CTP_transf_like"/>
    <property type="match status" value="1"/>
</dbReference>
<dbReference type="EC" id="2.7.1.167" evidence="12"/>
<comment type="pathway">
    <text evidence="12">Nucleotide-sugar biosynthesis; ADP-L-glycero-beta-D-manno-heptose biosynthesis; ADP-L-glycero-beta-D-manno-heptose from D-glycero-beta-D-manno-heptose 7-phosphate: step 1/4.</text>
</comment>
<dbReference type="InterPro" id="IPR002173">
    <property type="entry name" value="Carboh/pur_kinase_PfkB_CS"/>
</dbReference>
<dbReference type="GO" id="GO:0005829">
    <property type="term" value="C:cytosol"/>
    <property type="evidence" value="ECO:0007669"/>
    <property type="project" value="TreeGrafter"/>
</dbReference>
<comment type="catalytic activity">
    <reaction evidence="11 12">
        <text>D-glycero-beta-D-manno-heptose 1-phosphate + ATP + H(+) = ADP-D-glycero-beta-D-manno-heptose + diphosphate</text>
        <dbReference type="Rhea" id="RHEA:27465"/>
        <dbReference type="ChEBI" id="CHEBI:15378"/>
        <dbReference type="ChEBI" id="CHEBI:30616"/>
        <dbReference type="ChEBI" id="CHEBI:33019"/>
        <dbReference type="ChEBI" id="CHEBI:59967"/>
        <dbReference type="ChEBI" id="CHEBI:61593"/>
        <dbReference type="EC" id="2.7.7.70"/>
    </reaction>
</comment>
<feature type="region of interest" description="Ribokinase" evidence="12">
    <location>
        <begin position="1"/>
        <end position="324"/>
    </location>
</feature>
<evidence type="ECO:0000259" key="14">
    <source>
        <dbReference type="Pfam" id="PF01467"/>
    </source>
</evidence>
<dbReference type="GO" id="GO:0005524">
    <property type="term" value="F:ATP binding"/>
    <property type="evidence" value="ECO:0007669"/>
    <property type="project" value="UniProtKB-UniRule"/>
</dbReference>
<evidence type="ECO:0000256" key="6">
    <source>
        <dbReference type="ARBA" id="ARBA00022741"/>
    </source>
</evidence>
<evidence type="ECO:0000259" key="13">
    <source>
        <dbReference type="Pfam" id="PF00294"/>
    </source>
</evidence>
<comment type="pathway">
    <text evidence="12">Nucleotide-sugar biosynthesis; ADP-L-glycero-beta-D-manno-heptose biosynthesis; ADP-L-glycero-beta-D-manno-heptose from D-glycero-beta-D-manno-heptose 7-phosphate: step 3/4.</text>
</comment>
<dbReference type="UniPathway" id="UPA00958"/>
<gene>
    <name evidence="12" type="primary">hldE</name>
</gene>
<evidence type="ECO:0000256" key="9">
    <source>
        <dbReference type="ARBA" id="ARBA00023268"/>
    </source>
</evidence>
<feature type="binding site" evidence="12">
    <location>
        <begin position="200"/>
        <end position="203"/>
    </location>
    <ligand>
        <name>ATP</name>
        <dbReference type="ChEBI" id="CHEBI:30616"/>
    </ligand>
</feature>
<dbReference type="PROSITE" id="PS00583">
    <property type="entry name" value="PFKB_KINASES_1"/>
    <property type="match status" value="1"/>
</dbReference>
<dbReference type="GO" id="GO:0033786">
    <property type="term" value="F:heptose-1-phosphate adenylyltransferase activity"/>
    <property type="evidence" value="ECO:0007669"/>
    <property type="project" value="UniProtKB-UniRule"/>
</dbReference>
<dbReference type="PANTHER" id="PTHR46969">
    <property type="entry name" value="BIFUNCTIONAL PROTEIN HLDE"/>
    <property type="match status" value="1"/>
</dbReference>
<dbReference type="InterPro" id="IPR004821">
    <property type="entry name" value="Cyt_trans-like"/>
</dbReference>
<sequence length="500" mass="56166">MKKAFDTSARVLIVGDVMKDMYVFGSTDRISPEAPVPIVRVKKFNSRAGGAANVATNLSSLGIQTTLLSVVGSDSISKEIESLLVEKRVKCVFLKDKKLETIQKHRIISQNQQIIRIDFESEFPMSKFENKHYHQLRANFENELSTTVFDAIIFSDYKKGVLQFCHELVSIAQKFKIPIFIDPKGDDFSKYMGAYLVKPNLKEFENVVGSTSSEHDFNLKAEELRNFLKLENLLITRGKEGMTLFRKEKSPLTVKANDSKEVYDVTGAGDTVLAIIVAASVSKLSIKVAMEIANYGASIVIGKFGTACISIDEIQPFLTSKEDQNSETNLSNSLKNKMEIEYLKKGKHLSNRKDLTLVIKDLRESKKKVVFTNGCFDILHSGHVYLLEEARKHGDCLIVAVNGDKSVKRLKGKDRPINSLMHRIKVLRALECVDFITIFDEDTPEKVIKFLKPDVLIKGSDYRLKEVVGADIVKKNGGKVELVLIQENLSTTLISKKLDY</sequence>
<dbReference type="InterPro" id="IPR029056">
    <property type="entry name" value="Ribokinase-like"/>
</dbReference>
<feature type="domain" description="Cytidyltransferase-like" evidence="14">
    <location>
        <begin position="371"/>
        <end position="462"/>
    </location>
</feature>
<dbReference type="InterPro" id="IPR011913">
    <property type="entry name" value="RfaE_dom_I"/>
</dbReference>
<reference evidence="15" key="1">
    <citation type="journal article" date="2011" name="Environ. Microbiol.">
        <title>Time-series analyses of Monterey Bay coastal microbial picoplankton using a 'genome proxy' microarray.</title>
        <authorList>
            <person name="Rich V.I."/>
            <person name="Pham V.D."/>
            <person name="Eppley J."/>
            <person name="Shi Y."/>
            <person name="DeLong E.F."/>
        </authorList>
    </citation>
    <scope>NUCLEOTIDE SEQUENCE</scope>
</reference>
<keyword evidence="7 12" id="KW-0418">Kinase</keyword>
<dbReference type="InterPro" id="IPR011611">
    <property type="entry name" value="PfkB_dom"/>
</dbReference>
<keyword evidence="6 12" id="KW-0547">Nucleotide-binding</keyword>
<dbReference type="NCBIfam" id="NF008454">
    <property type="entry name" value="PRK11316.1"/>
    <property type="match status" value="1"/>
</dbReference>
<dbReference type="EMBL" id="GU474866">
    <property type="protein sequence ID" value="ADI17462.1"/>
    <property type="molecule type" value="Genomic_DNA"/>
</dbReference>
<dbReference type="Gene3D" id="3.40.1190.20">
    <property type="match status" value="1"/>
</dbReference>
<evidence type="ECO:0000256" key="3">
    <source>
        <dbReference type="ARBA" id="ARBA00004713"/>
    </source>
</evidence>
<dbReference type="NCBIfam" id="TIGR00125">
    <property type="entry name" value="cyt_tran_rel"/>
    <property type="match status" value="1"/>
</dbReference>
<dbReference type="GO" id="GO:0033785">
    <property type="term" value="F:heptose 7-phosphate kinase activity"/>
    <property type="evidence" value="ECO:0007669"/>
    <property type="project" value="UniProtKB-UniRule"/>
</dbReference>
<evidence type="ECO:0000256" key="8">
    <source>
        <dbReference type="ARBA" id="ARBA00022840"/>
    </source>
</evidence>
<proteinExistence type="inferred from homology"/>
<dbReference type="GO" id="GO:0097171">
    <property type="term" value="P:ADP-L-glycero-beta-D-manno-heptose biosynthetic process"/>
    <property type="evidence" value="ECO:0007669"/>
    <property type="project" value="UniProtKB-UniPathway"/>
</dbReference>
<keyword evidence="9 12" id="KW-0511">Multifunctional enzyme</keyword>
<evidence type="ECO:0000313" key="15">
    <source>
        <dbReference type="EMBL" id="ADI17462.1"/>
    </source>
</evidence>
<dbReference type="UniPathway" id="UPA00356">
    <property type="reaction ID" value="UER00437"/>
</dbReference>
<evidence type="ECO:0000256" key="1">
    <source>
        <dbReference type="ARBA" id="ARBA00002319"/>
    </source>
</evidence>
<protein>
    <recommendedName>
        <fullName evidence="12">Bifunctional protein HldE</fullName>
    </recommendedName>
    <domain>
        <recommendedName>
            <fullName evidence="12">D-beta-D-heptose 7-phosphate kinase</fullName>
            <ecNumber evidence="12">2.7.1.167</ecNumber>
        </recommendedName>
        <alternativeName>
            <fullName evidence="12">D-beta-D-heptose 7-phosphotransferase</fullName>
        </alternativeName>
        <alternativeName>
            <fullName evidence="12">D-glycero-beta-D-manno-heptose-7-phosphate kinase</fullName>
        </alternativeName>
    </domain>
    <domain>
        <recommendedName>
            <fullName evidence="12">D-beta-D-heptose 1-phosphate adenylyltransferase</fullName>
            <ecNumber evidence="12">2.7.7.70</ecNumber>
        </recommendedName>
        <alternativeName>
            <fullName evidence="12">D-glycero-beta-D-manno-heptose 1-phosphate adenylyltransferase</fullName>
        </alternativeName>
    </domain>
</protein>
<dbReference type="Pfam" id="PF00294">
    <property type="entry name" value="PfkB"/>
    <property type="match status" value="1"/>
</dbReference>
<evidence type="ECO:0000256" key="2">
    <source>
        <dbReference type="ARBA" id="ARBA00003753"/>
    </source>
</evidence>
<comment type="similarity">
    <text evidence="12">In the C-terminal section; belongs to the cytidylyltransferase family.</text>
</comment>
<dbReference type="SUPFAM" id="SSF53613">
    <property type="entry name" value="Ribokinase-like"/>
    <property type="match status" value="1"/>
</dbReference>
<feature type="region of interest" description="Cytidylyltransferase" evidence="12">
    <location>
        <begin position="371"/>
        <end position="500"/>
    </location>
</feature>
<feature type="domain" description="Carbohydrate kinase PfkB" evidence="13">
    <location>
        <begin position="10"/>
        <end position="307"/>
    </location>
</feature>
<keyword evidence="4 12" id="KW-0808">Transferase</keyword>
<evidence type="ECO:0000256" key="7">
    <source>
        <dbReference type="ARBA" id="ARBA00022777"/>
    </source>
</evidence>
<comment type="catalytic activity">
    <reaction evidence="12">
        <text>D-glycero-beta-D-manno-heptose 7-phosphate + ATP = D-glycero-beta-D-manno-heptose 1,7-bisphosphate + ADP + H(+)</text>
        <dbReference type="Rhea" id="RHEA:27473"/>
        <dbReference type="ChEBI" id="CHEBI:15378"/>
        <dbReference type="ChEBI" id="CHEBI:30616"/>
        <dbReference type="ChEBI" id="CHEBI:60204"/>
        <dbReference type="ChEBI" id="CHEBI:60208"/>
        <dbReference type="ChEBI" id="CHEBI:456216"/>
        <dbReference type="EC" id="2.7.1.167"/>
    </reaction>
</comment>
<dbReference type="SUPFAM" id="SSF52374">
    <property type="entry name" value="Nucleotidylyl transferase"/>
    <property type="match status" value="1"/>
</dbReference>
<dbReference type="FunFam" id="3.40.1190.20:FF:000002">
    <property type="entry name" value="Bifunctional protein HldE"/>
    <property type="match status" value="1"/>
</dbReference>
<dbReference type="HAMAP" id="MF_01603">
    <property type="entry name" value="HldE"/>
    <property type="match status" value="1"/>
</dbReference>
<evidence type="ECO:0000256" key="5">
    <source>
        <dbReference type="ARBA" id="ARBA00022695"/>
    </source>
</evidence>
<dbReference type="CDD" id="cd01172">
    <property type="entry name" value="RfaE_like"/>
    <property type="match status" value="1"/>
</dbReference>
<comment type="function">
    <text evidence="1 12">Catalyzes the phosphorylation of D-glycero-D-manno-heptose 7-phosphate at the C-1 position to selectively form D-glycero-beta-D-manno-heptose-1,7-bisphosphate.</text>
</comment>
<evidence type="ECO:0000256" key="12">
    <source>
        <dbReference type="HAMAP-Rule" id="MF_01603"/>
    </source>
</evidence>
<dbReference type="PANTHER" id="PTHR46969:SF1">
    <property type="entry name" value="BIFUNCTIONAL PROTEIN HLDE"/>
    <property type="match status" value="1"/>
</dbReference>
<dbReference type="EC" id="2.7.7.70" evidence="12"/>
<comment type="pathway">
    <text evidence="3">Bacterial outer membrane biogenesis; LPS core biosynthesis.</text>
</comment>
<dbReference type="InterPro" id="IPR014729">
    <property type="entry name" value="Rossmann-like_a/b/a_fold"/>
</dbReference>
<evidence type="ECO:0000256" key="11">
    <source>
        <dbReference type="ARBA" id="ARBA00047428"/>
    </source>
</evidence>
<dbReference type="NCBIfam" id="TIGR02199">
    <property type="entry name" value="rfaE_dom_II"/>
    <property type="match status" value="1"/>
</dbReference>
<comment type="subunit">
    <text evidence="12">Homodimer.</text>
</comment>
<dbReference type="GO" id="GO:0009244">
    <property type="term" value="P:lipopolysaccharide core region biosynthetic process"/>
    <property type="evidence" value="ECO:0007669"/>
    <property type="project" value="UniProtKB-UniPathway"/>
</dbReference>
<dbReference type="InterPro" id="IPR023030">
    <property type="entry name" value="Bifunc_HldE"/>
</dbReference>
<dbReference type="GO" id="GO:0016773">
    <property type="term" value="F:phosphotransferase activity, alcohol group as acceptor"/>
    <property type="evidence" value="ECO:0007669"/>
    <property type="project" value="InterPro"/>
</dbReference>
<dbReference type="AlphaFoldDB" id="E0XSU4"/>
<dbReference type="InterPro" id="IPR011914">
    <property type="entry name" value="RfaE_dom_II"/>
</dbReference>
<keyword evidence="10 12" id="KW-0119">Carbohydrate metabolism</keyword>
<accession>E0XSU4</accession>
<dbReference type="Gene3D" id="3.40.50.620">
    <property type="entry name" value="HUPs"/>
    <property type="match status" value="1"/>
</dbReference>
<keyword evidence="5 12" id="KW-0548">Nucleotidyltransferase</keyword>
<evidence type="ECO:0000256" key="4">
    <source>
        <dbReference type="ARBA" id="ARBA00022679"/>
    </source>
</evidence>
<evidence type="ECO:0000256" key="10">
    <source>
        <dbReference type="ARBA" id="ARBA00023277"/>
    </source>
</evidence>
<comment type="function">
    <text evidence="2 12">Catalyzes the ADP transfer from ATP to D-glycero-beta-D-manno-heptose 1-phosphate, yielding ADP-D-glycero-beta-D-manno-heptose.</text>
</comment>
<comment type="similarity">
    <text evidence="12">In the N-terminal section; belongs to the carbohydrate kinase PfkB family.</text>
</comment>
<dbReference type="NCBIfam" id="TIGR02198">
    <property type="entry name" value="rfaE_dom_I"/>
    <property type="match status" value="1"/>
</dbReference>
<keyword evidence="8 12" id="KW-0067">ATP-binding</keyword>
<name>E0XSU4_9PROT</name>